<dbReference type="EMBL" id="KK115689">
    <property type="protein sequence ID" value="KFM65757.1"/>
    <property type="molecule type" value="Genomic_DNA"/>
</dbReference>
<comment type="similarity">
    <text evidence="1">Belongs to the RdRP family.</text>
</comment>
<evidence type="ECO:0000313" key="4">
    <source>
        <dbReference type="Proteomes" id="UP000054359"/>
    </source>
</evidence>
<keyword evidence="1" id="KW-0694">RNA-binding</keyword>
<sequence length="139" mass="15722">MDIFFPFGALLEAGISFTAEPFFRSLLLAFLKSYAEKLKHNARIAVPEEFGRNMLGVLDETKTLKYGQVFVQYSKDISDQNSGTEILQGPVIVTKNPCLHPGDVRKFTAVKNKYVLNNKHLRLLKDCIVFPARGKRPHP</sequence>
<proteinExistence type="inferred from homology"/>
<dbReference type="STRING" id="407821.A0A087TKW8"/>
<dbReference type="AlphaFoldDB" id="A0A087TKW8"/>
<accession>A0A087TKW8</accession>
<dbReference type="GO" id="GO:0003968">
    <property type="term" value="F:RNA-directed RNA polymerase activity"/>
    <property type="evidence" value="ECO:0007669"/>
    <property type="project" value="UniProtKB-KW"/>
</dbReference>
<organism evidence="3 4">
    <name type="scientific">Stegodyphus mimosarum</name>
    <name type="common">African social velvet spider</name>
    <dbReference type="NCBI Taxonomy" id="407821"/>
    <lineage>
        <taxon>Eukaryota</taxon>
        <taxon>Metazoa</taxon>
        <taxon>Ecdysozoa</taxon>
        <taxon>Arthropoda</taxon>
        <taxon>Chelicerata</taxon>
        <taxon>Arachnida</taxon>
        <taxon>Araneae</taxon>
        <taxon>Araneomorphae</taxon>
        <taxon>Entelegynae</taxon>
        <taxon>Eresoidea</taxon>
        <taxon>Eresidae</taxon>
        <taxon>Stegodyphus</taxon>
    </lineage>
</organism>
<evidence type="ECO:0000256" key="1">
    <source>
        <dbReference type="RuleBase" id="RU363098"/>
    </source>
</evidence>
<dbReference type="PANTHER" id="PTHR23079:SF55">
    <property type="entry name" value="RNA-DIRECTED RNA POLYMERASE"/>
    <property type="match status" value="1"/>
</dbReference>
<dbReference type="Proteomes" id="UP000054359">
    <property type="component" value="Unassembled WGS sequence"/>
</dbReference>
<comment type="catalytic activity">
    <reaction evidence="1">
        <text>RNA(n) + a ribonucleoside 5'-triphosphate = RNA(n+1) + diphosphate</text>
        <dbReference type="Rhea" id="RHEA:21248"/>
        <dbReference type="Rhea" id="RHEA-COMP:14527"/>
        <dbReference type="Rhea" id="RHEA-COMP:17342"/>
        <dbReference type="ChEBI" id="CHEBI:33019"/>
        <dbReference type="ChEBI" id="CHEBI:61557"/>
        <dbReference type="ChEBI" id="CHEBI:140395"/>
        <dbReference type="EC" id="2.7.7.48"/>
    </reaction>
</comment>
<keyword evidence="4" id="KW-1185">Reference proteome</keyword>
<evidence type="ECO:0000259" key="2">
    <source>
        <dbReference type="Pfam" id="PF05183"/>
    </source>
</evidence>
<dbReference type="GO" id="GO:0003723">
    <property type="term" value="F:RNA binding"/>
    <property type="evidence" value="ECO:0007669"/>
    <property type="project" value="UniProtKB-KW"/>
</dbReference>
<feature type="domain" description="RDRP core" evidence="2">
    <location>
        <begin position="9"/>
        <end position="139"/>
    </location>
</feature>
<dbReference type="OrthoDB" id="6435754at2759"/>
<keyword evidence="1" id="KW-0548">Nucleotidyltransferase</keyword>
<evidence type="ECO:0000313" key="3">
    <source>
        <dbReference type="EMBL" id="KFM65757.1"/>
    </source>
</evidence>
<keyword evidence="1" id="KW-0808">Transferase</keyword>
<keyword evidence="1 3" id="KW-0696">RNA-directed RNA polymerase</keyword>
<dbReference type="Pfam" id="PF05183">
    <property type="entry name" value="RdRP"/>
    <property type="match status" value="1"/>
</dbReference>
<dbReference type="InterPro" id="IPR007855">
    <property type="entry name" value="RDRP"/>
</dbReference>
<reference evidence="3 4" key="1">
    <citation type="submission" date="2013-11" db="EMBL/GenBank/DDBJ databases">
        <title>Genome sequencing of Stegodyphus mimosarum.</title>
        <authorList>
            <person name="Bechsgaard J."/>
        </authorList>
    </citation>
    <scope>NUCLEOTIDE SEQUENCE [LARGE SCALE GENOMIC DNA]</scope>
</reference>
<name>A0A087TKW8_STEMI</name>
<feature type="non-terminal residue" evidence="3">
    <location>
        <position position="139"/>
    </location>
</feature>
<protein>
    <recommendedName>
        <fullName evidence="1">RNA-dependent RNA polymerase</fullName>
        <ecNumber evidence="1">2.7.7.48</ecNumber>
    </recommendedName>
</protein>
<dbReference type="PANTHER" id="PTHR23079">
    <property type="entry name" value="RNA-DEPENDENT RNA POLYMERASE"/>
    <property type="match status" value="1"/>
</dbReference>
<dbReference type="GO" id="GO:0030422">
    <property type="term" value="P:siRNA processing"/>
    <property type="evidence" value="ECO:0007669"/>
    <property type="project" value="TreeGrafter"/>
</dbReference>
<dbReference type="EC" id="2.7.7.48" evidence="1"/>
<dbReference type="InterPro" id="IPR057596">
    <property type="entry name" value="RDRP_core"/>
</dbReference>
<dbReference type="GO" id="GO:0031380">
    <property type="term" value="C:nuclear RNA-directed RNA polymerase complex"/>
    <property type="evidence" value="ECO:0007669"/>
    <property type="project" value="TreeGrafter"/>
</dbReference>
<gene>
    <name evidence="3" type="ORF">X975_18031</name>
</gene>
<dbReference type="OMA" id="LELIFPR"/>